<evidence type="ECO:0000259" key="2">
    <source>
        <dbReference type="Pfam" id="PF20732"/>
    </source>
</evidence>
<sequence length="383" mass="43182">MKLGLDIFLEQYVGQFTGKRIGLVTNMTGVNSKLVPTIDLFFGHPDIQLTALYGPEHGIRGDAKEGQTVASSIDPYTQLPVYSLYGETRKPTKEMLEDIDVVVFDLQDIGTRYYTYIYTMAYVMEACKEFGKEFVVLDRPNPISGDAVEGNLVEEDVRSFVGLYPIPNRHGMTIGELALLFNHAFNIGCDLKVIPMRGWKREMFFDETGLFWVPPSPNSTGIDMSILYPGTCLVEGTNLSEGRGTTRPFEYIGAPFIEGYRLAKVFNEKSMQGVLARPISFIPTYQKYKDEVCEGIQLHVVDRKSFHSLKTGLTLIETIADLYPSHFKFVQHEDINKSFFDLLAGTKALRQQILSGNSQNFLAECAEELSIFNENKKAYLLYA</sequence>
<dbReference type="Pfam" id="PF20732">
    <property type="entry name" value="NamZ_C"/>
    <property type="match status" value="1"/>
</dbReference>
<dbReference type="STRING" id="1348624.GCA_001591545_02935"/>
<accession>A0A2X4WZZ3</accession>
<dbReference type="Pfam" id="PF07075">
    <property type="entry name" value="NamZ_N"/>
    <property type="match status" value="1"/>
</dbReference>
<dbReference type="RefSeq" id="WP_066143632.1">
    <property type="nucleotide sequence ID" value="NZ_CBCSGM010000004.1"/>
</dbReference>
<dbReference type="Gene3D" id="3.90.1150.140">
    <property type="match status" value="1"/>
</dbReference>
<dbReference type="InterPro" id="IPR048502">
    <property type="entry name" value="NamZ_N"/>
</dbReference>
<organism evidence="3 4">
    <name type="scientific">Lederbergia lenta</name>
    <name type="common">Bacillus lentus</name>
    <dbReference type="NCBI Taxonomy" id="1467"/>
    <lineage>
        <taxon>Bacteria</taxon>
        <taxon>Bacillati</taxon>
        <taxon>Bacillota</taxon>
        <taxon>Bacilli</taxon>
        <taxon>Bacillales</taxon>
        <taxon>Bacillaceae</taxon>
        <taxon>Lederbergia</taxon>
    </lineage>
</organism>
<keyword evidence="4" id="KW-1185">Reference proteome</keyword>
<dbReference type="Proteomes" id="UP000249134">
    <property type="component" value="Chromosome 1"/>
</dbReference>
<dbReference type="PANTHER" id="PTHR42915:SF1">
    <property type="entry name" value="PEPTIDOGLYCAN BETA-N-ACETYLMURAMIDASE NAMZ"/>
    <property type="match status" value="1"/>
</dbReference>
<dbReference type="KEGG" id="blen:NCTC4824_04003"/>
<dbReference type="Gene3D" id="3.40.50.12170">
    <property type="entry name" value="Uncharacterised protein PF07075, DUF1343"/>
    <property type="match status" value="1"/>
</dbReference>
<evidence type="ECO:0000259" key="1">
    <source>
        <dbReference type="Pfam" id="PF07075"/>
    </source>
</evidence>
<proteinExistence type="predicted"/>
<dbReference type="InterPro" id="IPR048503">
    <property type="entry name" value="NamZ_C"/>
</dbReference>
<dbReference type="AlphaFoldDB" id="A0A2X4WZZ3"/>
<feature type="domain" description="Peptidoglycan beta-N-acetylmuramidase NamZ C-terminal" evidence="2">
    <location>
        <begin position="226"/>
        <end position="382"/>
    </location>
</feature>
<dbReference type="PIRSF" id="PIRSF016719">
    <property type="entry name" value="UCP016719"/>
    <property type="match status" value="1"/>
</dbReference>
<evidence type="ECO:0000313" key="4">
    <source>
        <dbReference type="Proteomes" id="UP000249134"/>
    </source>
</evidence>
<gene>
    <name evidence="3" type="ORF">NCTC4824_04003</name>
</gene>
<dbReference type="GO" id="GO:0033922">
    <property type="term" value="F:peptidoglycan beta-N-acetylmuramidase activity"/>
    <property type="evidence" value="ECO:0007669"/>
    <property type="project" value="InterPro"/>
</dbReference>
<dbReference type="InterPro" id="IPR008302">
    <property type="entry name" value="NamZ"/>
</dbReference>
<reference evidence="3 4" key="1">
    <citation type="submission" date="2018-06" db="EMBL/GenBank/DDBJ databases">
        <authorList>
            <consortium name="Pathogen Informatics"/>
            <person name="Doyle S."/>
        </authorList>
    </citation>
    <scope>NUCLEOTIDE SEQUENCE [LARGE SCALE GENOMIC DNA]</scope>
    <source>
        <strain evidence="3 4">NCTC4824</strain>
    </source>
</reference>
<protein>
    <submittedName>
        <fullName evidence="3">YbbC</fullName>
    </submittedName>
</protein>
<dbReference type="PANTHER" id="PTHR42915">
    <property type="entry name" value="HYPOTHETICAL 460 KDA PROTEIN IN FEUA-SIGW INTERGENIC REGION [PRECURSOR]"/>
    <property type="match status" value="1"/>
</dbReference>
<feature type="domain" description="Peptidoglycan beta-N-acetylmuramidase NamZ N-terminal" evidence="1">
    <location>
        <begin position="21"/>
        <end position="219"/>
    </location>
</feature>
<evidence type="ECO:0000313" key="3">
    <source>
        <dbReference type="EMBL" id="SQI63260.1"/>
    </source>
</evidence>
<name>A0A2X4WZZ3_LEDLE</name>
<dbReference type="EMBL" id="LS483476">
    <property type="protein sequence ID" value="SQI63260.1"/>
    <property type="molecule type" value="Genomic_DNA"/>
</dbReference>